<keyword evidence="9" id="KW-0136">Cellulose degradation</keyword>
<evidence type="ECO:0000256" key="3">
    <source>
        <dbReference type="ARBA" id="ARBA00004987"/>
    </source>
</evidence>
<evidence type="ECO:0000256" key="14">
    <source>
        <dbReference type="SAM" id="SignalP"/>
    </source>
</evidence>
<sequence>MVKTLLFFVLSLEFLCIVLGQQPFRNWTLAYQAAEALVSTWTIQQAANITIQGGSAPGYLPLTVVDGVWETNRSATGSEGRSSSNIDDRTLHELYLWPWMDGVLNGMGAVMCVMNRVNQIQGCENEYLLKNLLKGELNFKGLLVPDATAVVNATAGLINGLDWNSGYNISTLSSLLENGTIPQDVIRDHAVRIVATQFNYNLPQGEYPLTTDVENTIVRDPSSKDFIRKAAAQSIILLKNERNVLPLRNVTSIGVFGTNAANIATGPRQPINFLDFQGDTYSSHLASGGGGGTYPNGYIVSPLDALTERAREGTGFDLNYILSDNYTVLPPDTTGSGFFTQRGISVSTYAEDSEQCLVFINAYAKEGADRRTITDPTGDKLVQDVATYCNSTIVVINNAGVRLVDAWIDHPNVTVSKNLPHDNIGTVLLMHGKGKSGNSIIDVLFGDVNPSDKLPYTIAKNAGNYNGEICDCCECDYTEGLFIDYRHFDQAGIDPRYEFGFGMSYTSFEYSNLTVVSTPGPVEPYATGPTVEGGPSDLFDDMIILKAEILNSGSVAGAEVAQLYLGLPESTKSPLKQLRGFQKIHLEAGESKTVDFVLQRRDLSFWDSEVRKWKVEEGKYTAMLGRSSRDIVSSIELEIEAY</sequence>
<dbReference type="EC" id="3.2.1.21" evidence="5"/>
<evidence type="ECO:0000256" key="8">
    <source>
        <dbReference type="ARBA" id="ARBA00022801"/>
    </source>
</evidence>
<dbReference type="STRING" id="1448308.A0A2T2NUL1"/>
<dbReference type="PANTHER" id="PTHR42715">
    <property type="entry name" value="BETA-GLUCOSIDASE"/>
    <property type="match status" value="1"/>
</dbReference>
<evidence type="ECO:0000256" key="1">
    <source>
        <dbReference type="ARBA" id="ARBA00000448"/>
    </source>
</evidence>
<dbReference type="AlphaFoldDB" id="A0A2T2NUL1"/>
<keyword evidence="8" id="KW-0378">Hydrolase</keyword>
<dbReference type="InterPro" id="IPR036881">
    <property type="entry name" value="Glyco_hydro_3_C_sf"/>
</dbReference>
<reference evidence="16 17" key="1">
    <citation type="journal article" date="2018" name="Front. Microbiol.">
        <title>Genome-Wide Analysis of Corynespora cassiicola Leaf Fall Disease Putative Effectors.</title>
        <authorList>
            <person name="Lopez D."/>
            <person name="Ribeiro S."/>
            <person name="Label P."/>
            <person name="Fumanal B."/>
            <person name="Venisse J.S."/>
            <person name="Kohler A."/>
            <person name="de Oliveira R.R."/>
            <person name="Labutti K."/>
            <person name="Lipzen A."/>
            <person name="Lail K."/>
            <person name="Bauer D."/>
            <person name="Ohm R.A."/>
            <person name="Barry K.W."/>
            <person name="Spatafora J."/>
            <person name="Grigoriev I.V."/>
            <person name="Martin F.M."/>
            <person name="Pujade-Renaud V."/>
        </authorList>
    </citation>
    <scope>NUCLEOTIDE SEQUENCE [LARGE SCALE GENOMIC DNA]</scope>
    <source>
        <strain evidence="16 17">Philippines</strain>
    </source>
</reference>
<comment type="similarity">
    <text evidence="4">Belongs to the glycosyl hydrolase 3 family.</text>
</comment>
<organism evidence="16 17">
    <name type="scientific">Corynespora cassiicola Philippines</name>
    <dbReference type="NCBI Taxonomy" id="1448308"/>
    <lineage>
        <taxon>Eukaryota</taxon>
        <taxon>Fungi</taxon>
        <taxon>Dikarya</taxon>
        <taxon>Ascomycota</taxon>
        <taxon>Pezizomycotina</taxon>
        <taxon>Dothideomycetes</taxon>
        <taxon>Pleosporomycetidae</taxon>
        <taxon>Pleosporales</taxon>
        <taxon>Corynesporascaceae</taxon>
        <taxon>Corynespora</taxon>
    </lineage>
</organism>
<protein>
    <recommendedName>
        <fullName evidence="5">beta-glucosidase</fullName>
        <ecNumber evidence="5">3.2.1.21</ecNumber>
    </recommendedName>
</protein>
<feature type="signal peptide" evidence="14">
    <location>
        <begin position="1"/>
        <end position="20"/>
    </location>
</feature>
<comment type="catalytic activity">
    <reaction evidence="1">
        <text>Hydrolysis of terminal, non-reducing beta-D-glucosyl residues with release of beta-D-glucose.</text>
        <dbReference type="EC" id="3.2.1.21"/>
    </reaction>
</comment>
<evidence type="ECO:0000256" key="6">
    <source>
        <dbReference type="ARBA" id="ARBA00022525"/>
    </source>
</evidence>
<evidence type="ECO:0000313" key="17">
    <source>
        <dbReference type="Proteomes" id="UP000240883"/>
    </source>
</evidence>
<dbReference type="Gene3D" id="3.20.20.300">
    <property type="entry name" value="Glycoside hydrolase, family 3, N-terminal domain"/>
    <property type="match status" value="1"/>
</dbReference>
<dbReference type="EMBL" id="KZ678133">
    <property type="protein sequence ID" value="PSN68778.1"/>
    <property type="molecule type" value="Genomic_DNA"/>
</dbReference>
<evidence type="ECO:0000256" key="13">
    <source>
        <dbReference type="ARBA" id="ARBA00023326"/>
    </source>
</evidence>
<evidence type="ECO:0000259" key="15">
    <source>
        <dbReference type="SMART" id="SM01217"/>
    </source>
</evidence>
<evidence type="ECO:0000256" key="4">
    <source>
        <dbReference type="ARBA" id="ARBA00005336"/>
    </source>
</evidence>
<keyword evidence="13" id="KW-0624">Polysaccharide degradation</keyword>
<keyword evidence="11" id="KW-0119">Carbohydrate metabolism</keyword>
<dbReference type="FunFam" id="2.60.40.10:FF:000495">
    <property type="entry name" value="Periplasmic beta-glucosidase"/>
    <property type="match status" value="1"/>
</dbReference>
<evidence type="ECO:0000256" key="10">
    <source>
        <dbReference type="ARBA" id="ARBA00023180"/>
    </source>
</evidence>
<dbReference type="InterPro" id="IPR001764">
    <property type="entry name" value="Glyco_hydro_3_N"/>
</dbReference>
<dbReference type="GO" id="GO:0030245">
    <property type="term" value="P:cellulose catabolic process"/>
    <property type="evidence" value="ECO:0007669"/>
    <property type="project" value="UniProtKB-KW"/>
</dbReference>
<keyword evidence="7 14" id="KW-0732">Signal</keyword>
<dbReference type="GO" id="GO:0008422">
    <property type="term" value="F:beta-glucosidase activity"/>
    <property type="evidence" value="ECO:0007669"/>
    <property type="project" value="UniProtKB-EC"/>
</dbReference>
<gene>
    <name evidence="16" type="ORF">BS50DRAFT_609118</name>
</gene>
<dbReference type="InterPro" id="IPR002772">
    <property type="entry name" value="Glyco_hydro_3_C"/>
</dbReference>
<proteinExistence type="inferred from homology"/>
<dbReference type="SUPFAM" id="SSF52279">
    <property type="entry name" value="Beta-D-glucan exohydrolase, C-terminal domain"/>
    <property type="match status" value="1"/>
</dbReference>
<evidence type="ECO:0000256" key="7">
    <source>
        <dbReference type="ARBA" id="ARBA00022729"/>
    </source>
</evidence>
<dbReference type="OrthoDB" id="416222at2759"/>
<dbReference type="InterPro" id="IPR017853">
    <property type="entry name" value="GH"/>
</dbReference>
<dbReference type="InterPro" id="IPR013783">
    <property type="entry name" value="Ig-like_fold"/>
</dbReference>
<comment type="subcellular location">
    <subcellularLocation>
        <location evidence="2">Secreted</location>
    </subcellularLocation>
</comment>
<comment type="pathway">
    <text evidence="3">Glycan metabolism; cellulose degradation.</text>
</comment>
<dbReference type="Pfam" id="PF00933">
    <property type="entry name" value="Glyco_hydro_3"/>
    <property type="match status" value="1"/>
</dbReference>
<dbReference type="InterPro" id="IPR026891">
    <property type="entry name" value="Fn3-like"/>
</dbReference>
<evidence type="ECO:0000256" key="9">
    <source>
        <dbReference type="ARBA" id="ARBA00023001"/>
    </source>
</evidence>
<evidence type="ECO:0000256" key="11">
    <source>
        <dbReference type="ARBA" id="ARBA00023277"/>
    </source>
</evidence>
<feature type="domain" description="Fibronectin type III-like" evidence="15">
    <location>
        <begin position="559"/>
        <end position="628"/>
    </location>
</feature>
<dbReference type="PANTHER" id="PTHR42715:SF5">
    <property type="entry name" value="BETA-GLUCOSIDASE M-RELATED"/>
    <property type="match status" value="1"/>
</dbReference>
<dbReference type="Gene3D" id="3.40.50.1700">
    <property type="entry name" value="Glycoside hydrolase family 3 C-terminal domain"/>
    <property type="match status" value="1"/>
</dbReference>
<accession>A0A2T2NUL1</accession>
<name>A0A2T2NUL1_CORCC</name>
<dbReference type="SUPFAM" id="SSF51445">
    <property type="entry name" value="(Trans)glycosidases"/>
    <property type="match status" value="1"/>
</dbReference>
<keyword evidence="17" id="KW-1185">Reference proteome</keyword>
<feature type="chain" id="PRO_5015673713" description="beta-glucosidase" evidence="14">
    <location>
        <begin position="21"/>
        <end position="642"/>
    </location>
</feature>
<dbReference type="InterPro" id="IPR036962">
    <property type="entry name" value="Glyco_hydro_3_N_sf"/>
</dbReference>
<dbReference type="Pfam" id="PF14310">
    <property type="entry name" value="Fn3-like"/>
    <property type="match status" value="1"/>
</dbReference>
<dbReference type="GO" id="GO:0005576">
    <property type="term" value="C:extracellular region"/>
    <property type="evidence" value="ECO:0007669"/>
    <property type="project" value="UniProtKB-SubCell"/>
</dbReference>
<dbReference type="Proteomes" id="UP000240883">
    <property type="component" value="Unassembled WGS sequence"/>
</dbReference>
<dbReference type="Pfam" id="PF01915">
    <property type="entry name" value="Glyco_hydro_3_C"/>
    <property type="match status" value="1"/>
</dbReference>
<keyword evidence="12" id="KW-0326">Glycosidase</keyword>
<dbReference type="Gene3D" id="2.60.40.10">
    <property type="entry name" value="Immunoglobulins"/>
    <property type="match status" value="1"/>
</dbReference>
<dbReference type="InterPro" id="IPR050288">
    <property type="entry name" value="Cellulose_deg_GH3"/>
</dbReference>
<evidence type="ECO:0000256" key="12">
    <source>
        <dbReference type="ARBA" id="ARBA00023295"/>
    </source>
</evidence>
<keyword evidence="10" id="KW-0325">Glycoprotein</keyword>
<evidence type="ECO:0000256" key="2">
    <source>
        <dbReference type="ARBA" id="ARBA00004613"/>
    </source>
</evidence>
<evidence type="ECO:0000256" key="5">
    <source>
        <dbReference type="ARBA" id="ARBA00012744"/>
    </source>
</evidence>
<evidence type="ECO:0000313" key="16">
    <source>
        <dbReference type="EMBL" id="PSN68778.1"/>
    </source>
</evidence>
<keyword evidence="6" id="KW-0964">Secreted</keyword>
<dbReference type="SMART" id="SM01217">
    <property type="entry name" value="Fn3_like"/>
    <property type="match status" value="1"/>
</dbReference>